<evidence type="ECO:0000256" key="1">
    <source>
        <dbReference type="ARBA" id="ARBA00000013"/>
    </source>
</evidence>
<comment type="cofactor">
    <cofactor evidence="17">
        <name>Mg(2+)</name>
        <dbReference type="ChEBI" id="CHEBI:18420"/>
    </cofactor>
</comment>
<dbReference type="PROSITE" id="PS01050">
    <property type="entry name" value="YJEF_C_2"/>
    <property type="match status" value="1"/>
</dbReference>
<comment type="similarity">
    <text evidence="4 18">In the C-terminal section; belongs to the NnrD/CARKD family.</text>
</comment>
<evidence type="ECO:0000256" key="10">
    <source>
        <dbReference type="ARBA" id="ARBA00023027"/>
    </source>
</evidence>
<dbReference type="GO" id="GO:0052856">
    <property type="term" value="F:NAD(P)HX epimerase activity"/>
    <property type="evidence" value="ECO:0007669"/>
    <property type="project" value="UniProtKB-EC"/>
</dbReference>
<evidence type="ECO:0000256" key="4">
    <source>
        <dbReference type="ARBA" id="ARBA00009524"/>
    </source>
</evidence>
<dbReference type="Proteomes" id="UP001199260">
    <property type="component" value="Unassembled WGS sequence"/>
</dbReference>
<dbReference type="Pfam" id="PF03853">
    <property type="entry name" value="YjeF_N"/>
    <property type="match status" value="1"/>
</dbReference>
<dbReference type="SUPFAM" id="SSF64153">
    <property type="entry name" value="YjeF N-terminal domain-like"/>
    <property type="match status" value="1"/>
</dbReference>
<dbReference type="HAMAP" id="MF_01965">
    <property type="entry name" value="NADHX_dehydratase"/>
    <property type="match status" value="1"/>
</dbReference>
<dbReference type="GO" id="GO:0005524">
    <property type="term" value="F:ATP binding"/>
    <property type="evidence" value="ECO:0007669"/>
    <property type="project" value="UniProtKB-UniRule"/>
</dbReference>
<dbReference type="GO" id="GO:0046496">
    <property type="term" value="P:nicotinamide nucleotide metabolic process"/>
    <property type="evidence" value="ECO:0007669"/>
    <property type="project" value="UniProtKB-UniRule"/>
</dbReference>
<comment type="catalytic activity">
    <reaction evidence="15 17 18">
        <text>(6S)-NADHX + ADP = AMP + phosphate + NADH + H(+)</text>
        <dbReference type="Rhea" id="RHEA:32223"/>
        <dbReference type="ChEBI" id="CHEBI:15378"/>
        <dbReference type="ChEBI" id="CHEBI:43474"/>
        <dbReference type="ChEBI" id="CHEBI:57945"/>
        <dbReference type="ChEBI" id="CHEBI:64074"/>
        <dbReference type="ChEBI" id="CHEBI:456215"/>
        <dbReference type="ChEBI" id="CHEBI:456216"/>
        <dbReference type="EC" id="4.2.1.136"/>
    </reaction>
</comment>
<evidence type="ECO:0000259" key="19">
    <source>
        <dbReference type="PROSITE" id="PS51383"/>
    </source>
</evidence>
<proteinExistence type="inferred from homology"/>
<comment type="function">
    <text evidence="17">Catalyzes the dehydration of the S-form of NAD(P)HX at the expense of ADP, which is converted to AMP. Together with NAD(P)HX epimerase, which catalyzes the epimerization of the S- and R-forms, the enzyme allows the repair of both epimers of NAD(P)HX, a damaged form of NAD(P)H that is a result of enzymatic or heat-dependent hydration.</text>
</comment>
<evidence type="ECO:0000256" key="12">
    <source>
        <dbReference type="ARBA" id="ARBA00023239"/>
    </source>
</evidence>
<evidence type="ECO:0000256" key="17">
    <source>
        <dbReference type="HAMAP-Rule" id="MF_01965"/>
    </source>
</evidence>
<keyword evidence="7 17" id="KW-0067">ATP-binding</keyword>
<evidence type="ECO:0000256" key="14">
    <source>
        <dbReference type="ARBA" id="ARBA00025153"/>
    </source>
</evidence>
<evidence type="ECO:0000256" key="7">
    <source>
        <dbReference type="ARBA" id="ARBA00022840"/>
    </source>
</evidence>
<feature type="binding site" evidence="17">
    <location>
        <position position="399"/>
    </location>
    <ligand>
        <name>(6S)-NADPHX</name>
        <dbReference type="ChEBI" id="CHEBI:64076"/>
    </ligand>
</feature>
<dbReference type="GO" id="GO:0110051">
    <property type="term" value="P:metabolite repair"/>
    <property type="evidence" value="ECO:0007669"/>
    <property type="project" value="TreeGrafter"/>
</dbReference>
<evidence type="ECO:0000256" key="11">
    <source>
        <dbReference type="ARBA" id="ARBA00023235"/>
    </source>
</evidence>
<feature type="binding site" evidence="17">
    <location>
        <position position="285"/>
    </location>
    <ligand>
        <name>(6S)-NADPHX</name>
        <dbReference type="ChEBI" id="CHEBI:64076"/>
    </ligand>
</feature>
<evidence type="ECO:0000313" key="21">
    <source>
        <dbReference type="EMBL" id="MCD2164034.1"/>
    </source>
</evidence>
<keyword evidence="6 17" id="KW-0547">Nucleotide-binding</keyword>
<dbReference type="Pfam" id="PF01256">
    <property type="entry name" value="Carb_kinase"/>
    <property type="match status" value="1"/>
</dbReference>
<dbReference type="PROSITE" id="PS51385">
    <property type="entry name" value="YJEF_N"/>
    <property type="match status" value="1"/>
</dbReference>
<dbReference type="EC" id="4.2.1.136" evidence="17"/>
<keyword evidence="10 17" id="KW-0520">NAD</keyword>
<evidence type="ECO:0000256" key="2">
    <source>
        <dbReference type="ARBA" id="ARBA00000909"/>
    </source>
</evidence>
<comment type="function">
    <text evidence="14 18">Bifunctional enzyme that catalyzes the epimerization of the S- and R-forms of NAD(P)HX and the dehydration of the S-form of NAD(P)HX at the expense of ADP, which is converted to AMP. This allows the repair of both epimers of NAD(P)HX, a damaged form of NAD(P)H that is a result of enzymatic or heat-dependent hydration.</text>
</comment>
<dbReference type="GO" id="GO:0046872">
    <property type="term" value="F:metal ion binding"/>
    <property type="evidence" value="ECO:0007669"/>
    <property type="project" value="UniProtKB-UniRule"/>
</dbReference>
<feature type="domain" description="YjeF N-terminal" evidence="20">
    <location>
        <begin position="18"/>
        <end position="228"/>
    </location>
</feature>
<comment type="cofactor">
    <cofactor evidence="18">
        <name>K(+)</name>
        <dbReference type="ChEBI" id="CHEBI:29103"/>
    </cofactor>
    <text evidence="18">Binds 1 potassium ion per subunit.</text>
</comment>
<dbReference type="EMBL" id="JAJNCT010000005">
    <property type="protein sequence ID" value="MCD2164034.1"/>
    <property type="molecule type" value="Genomic_DNA"/>
</dbReference>
<dbReference type="InterPro" id="IPR036652">
    <property type="entry name" value="YjeF_N_dom_sf"/>
</dbReference>
<dbReference type="PANTHER" id="PTHR12592:SF0">
    <property type="entry name" value="ATP-DEPENDENT (S)-NAD(P)H-HYDRATE DEHYDRATASE"/>
    <property type="match status" value="1"/>
</dbReference>
<evidence type="ECO:0000256" key="8">
    <source>
        <dbReference type="ARBA" id="ARBA00022857"/>
    </source>
</evidence>
<accession>A0AAW4XRE3</accession>
<feature type="binding site" evidence="17">
    <location>
        <position position="465"/>
    </location>
    <ligand>
        <name>AMP</name>
        <dbReference type="ChEBI" id="CHEBI:456215"/>
    </ligand>
</feature>
<evidence type="ECO:0000256" key="6">
    <source>
        <dbReference type="ARBA" id="ARBA00022741"/>
    </source>
</evidence>
<evidence type="ECO:0000256" key="18">
    <source>
        <dbReference type="PIRNR" id="PIRNR017184"/>
    </source>
</evidence>
<evidence type="ECO:0000313" key="22">
    <source>
        <dbReference type="Proteomes" id="UP001199260"/>
    </source>
</evidence>
<feature type="binding site" evidence="17">
    <location>
        <position position="342"/>
    </location>
    <ligand>
        <name>(6S)-NADPHX</name>
        <dbReference type="ChEBI" id="CHEBI:64076"/>
    </ligand>
</feature>
<comment type="catalytic activity">
    <reaction evidence="2 18">
        <text>(6R)-NADPHX = (6S)-NADPHX</text>
        <dbReference type="Rhea" id="RHEA:32227"/>
        <dbReference type="ChEBI" id="CHEBI:64076"/>
        <dbReference type="ChEBI" id="CHEBI:64077"/>
        <dbReference type="EC" id="5.1.99.6"/>
    </reaction>
</comment>
<comment type="catalytic activity">
    <reaction evidence="1 18">
        <text>(6R)-NADHX = (6S)-NADHX</text>
        <dbReference type="Rhea" id="RHEA:32215"/>
        <dbReference type="ChEBI" id="CHEBI:64074"/>
        <dbReference type="ChEBI" id="CHEBI:64075"/>
        <dbReference type="EC" id="5.1.99.6"/>
    </reaction>
</comment>
<dbReference type="GO" id="GO:0052855">
    <property type="term" value="F:ADP-dependent NAD(P)H-hydrate dehydratase activity"/>
    <property type="evidence" value="ECO:0007669"/>
    <property type="project" value="UniProtKB-UniRule"/>
</dbReference>
<gene>
    <name evidence="17" type="primary">nnrD</name>
    <name evidence="21" type="ORF">LPW39_02655</name>
</gene>
<dbReference type="PANTHER" id="PTHR12592">
    <property type="entry name" value="ATP-DEPENDENT (S)-NAD(P)H-HYDRATE DEHYDRATASE FAMILY MEMBER"/>
    <property type="match status" value="1"/>
</dbReference>
<dbReference type="AlphaFoldDB" id="A0AAW4XRE3"/>
<evidence type="ECO:0000256" key="3">
    <source>
        <dbReference type="ARBA" id="ARBA00006001"/>
    </source>
</evidence>
<dbReference type="InterPro" id="IPR030677">
    <property type="entry name" value="Nnr"/>
</dbReference>
<keyword evidence="12 17" id="KW-0456">Lyase</keyword>
<dbReference type="SUPFAM" id="SSF53613">
    <property type="entry name" value="Ribokinase-like"/>
    <property type="match status" value="1"/>
</dbReference>
<comment type="subunit">
    <text evidence="17">Homotetramer.</text>
</comment>
<dbReference type="CDD" id="cd01171">
    <property type="entry name" value="YXKO-related"/>
    <property type="match status" value="1"/>
</dbReference>
<dbReference type="PROSITE" id="PS51383">
    <property type="entry name" value="YJEF_C_3"/>
    <property type="match status" value="1"/>
</dbReference>
<keyword evidence="5 18" id="KW-0479">Metal-binding</keyword>
<dbReference type="Gene3D" id="3.40.1190.20">
    <property type="match status" value="1"/>
</dbReference>
<keyword evidence="13" id="KW-0511">Multifunctional enzyme</keyword>
<dbReference type="InterPro" id="IPR029056">
    <property type="entry name" value="Ribokinase-like"/>
</dbReference>
<sequence length="525" mass="54238">MPATAALPYPALLSSDQVRAREQTLANALPHYSLMARAGEATARLALAIAPHARHIWVACGAGNNGGDGLEAAIHLQAAGKTVHISLQPTASKALPTDAAHALQRAQAAGLAISGQPPAHFDLAIDAIWGIGLRADRSNPTEGPVLGWLQRLLDTDRDVLCIDTPSGLLADTGAWLPWLAPLVPQAPRGRRLTLSMLALKPGLFTLQGRDWAGEVWLAPLLAQNPVWRCDQIPVADIDTASNTGQLVTQAQNPSTSHNSHKGLFGDVAVIGGQSASHDGQGMEGAAMLAASAALHAGAGRVMLHLLGSNPASPRPAGIAADIMLRSLEVIPGLRGSLVCGCGGGGLVAGVIPQALQHAGSLVLDADALNAMAAQPALQQALLQRAAQAHATGPTVLTPHPLELARLLDSSTEQVQRDRIGAARQAAQQWQCLVVLKGSGSVVAAPDGRYAINHSGNARLSIGGTGDVLAGCIGAHLAALPPGSGWAQAWQPLLNAVWLHGHAADTWPPQRMLTASRLARSLQRPG</sequence>
<feature type="domain" description="YjeF C-terminal" evidence="19">
    <location>
        <begin position="244"/>
        <end position="525"/>
    </location>
</feature>
<evidence type="ECO:0000256" key="9">
    <source>
        <dbReference type="ARBA" id="ARBA00022958"/>
    </source>
</evidence>
<keyword evidence="9 18" id="KW-0630">Potassium</keyword>
<name>A0AAW4XRE3_9BURK</name>
<dbReference type="InterPro" id="IPR004443">
    <property type="entry name" value="YjeF_N_dom"/>
</dbReference>
<keyword evidence="22" id="KW-1185">Reference proteome</keyword>
<dbReference type="PIRSF" id="PIRSF017184">
    <property type="entry name" value="Nnr"/>
    <property type="match status" value="1"/>
</dbReference>
<feature type="binding site" evidence="17">
    <location>
        <begin position="436"/>
        <end position="440"/>
    </location>
    <ligand>
        <name>AMP</name>
        <dbReference type="ChEBI" id="CHEBI:456215"/>
    </ligand>
</feature>
<protein>
    <recommendedName>
        <fullName evidence="17">ADP-dependent (S)-NAD(P)H-hydrate dehydratase</fullName>
        <ecNumber evidence="17">4.2.1.136</ecNumber>
    </recommendedName>
    <alternativeName>
        <fullName evidence="17">ADP-dependent NAD(P)HX dehydratase</fullName>
    </alternativeName>
</protein>
<evidence type="ECO:0000256" key="16">
    <source>
        <dbReference type="ARBA" id="ARBA00049209"/>
    </source>
</evidence>
<dbReference type="RefSeq" id="WP_230771103.1">
    <property type="nucleotide sequence ID" value="NZ_JAJNCT010000005.1"/>
</dbReference>
<keyword evidence="8 17" id="KW-0521">NADP</keyword>
<comment type="similarity">
    <text evidence="17">Belongs to the NnrD/CARKD family.</text>
</comment>
<dbReference type="NCBIfam" id="TIGR00196">
    <property type="entry name" value="yjeF_cterm"/>
    <property type="match status" value="1"/>
</dbReference>
<evidence type="ECO:0000256" key="5">
    <source>
        <dbReference type="ARBA" id="ARBA00022723"/>
    </source>
</evidence>
<evidence type="ECO:0000256" key="15">
    <source>
        <dbReference type="ARBA" id="ARBA00048238"/>
    </source>
</evidence>
<comment type="similarity">
    <text evidence="3 18">In the N-terminal section; belongs to the NnrE/AIBP family.</text>
</comment>
<reference evidence="21 22" key="1">
    <citation type="submission" date="2021-11" db="EMBL/GenBank/DDBJ databases">
        <title>Genome sequence.</title>
        <authorList>
            <person name="Sun Q."/>
        </authorList>
    </citation>
    <scope>NUCLEOTIDE SEQUENCE [LARGE SCALE GENOMIC DNA]</scope>
    <source>
        <strain evidence="21 22">KCTC 12005</strain>
    </source>
</reference>
<dbReference type="Gene3D" id="3.40.50.10260">
    <property type="entry name" value="YjeF N-terminal domain"/>
    <property type="match status" value="1"/>
</dbReference>
<comment type="caution">
    <text evidence="21">The sequence shown here is derived from an EMBL/GenBank/DDBJ whole genome shotgun (WGS) entry which is preliminary data.</text>
</comment>
<evidence type="ECO:0000256" key="13">
    <source>
        <dbReference type="ARBA" id="ARBA00023268"/>
    </source>
</evidence>
<comment type="catalytic activity">
    <reaction evidence="16 17 18">
        <text>(6S)-NADPHX + ADP = AMP + phosphate + NADPH + H(+)</text>
        <dbReference type="Rhea" id="RHEA:32235"/>
        <dbReference type="ChEBI" id="CHEBI:15378"/>
        <dbReference type="ChEBI" id="CHEBI:43474"/>
        <dbReference type="ChEBI" id="CHEBI:57783"/>
        <dbReference type="ChEBI" id="CHEBI:64076"/>
        <dbReference type="ChEBI" id="CHEBI:456215"/>
        <dbReference type="ChEBI" id="CHEBI:456216"/>
        <dbReference type="EC" id="4.2.1.136"/>
    </reaction>
</comment>
<dbReference type="InterPro" id="IPR000631">
    <property type="entry name" value="CARKD"/>
</dbReference>
<evidence type="ECO:0000259" key="20">
    <source>
        <dbReference type="PROSITE" id="PS51385"/>
    </source>
</evidence>
<dbReference type="InterPro" id="IPR017953">
    <property type="entry name" value="Carbohydrate_kinase_pred_CS"/>
</dbReference>
<keyword evidence="11 18" id="KW-0413">Isomerase</keyword>
<organism evidence="21 22">
    <name type="scientific">Comamonas koreensis</name>
    <dbReference type="NCBI Taxonomy" id="160825"/>
    <lineage>
        <taxon>Bacteria</taxon>
        <taxon>Pseudomonadati</taxon>
        <taxon>Pseudomonadota</taxon>
        <taxon>Betaproteobacteria</taxon>
        <taxon>Burkholderiales</taxon>
        <taxon>Comamonadaceae</taxon>
        <taxon>Comamonas</taxon>
    </lineage>
</organism>
<feature type="binding site" evidence="17">
    <location>
        <position position="466"/>
    </location>
    <ligand>
        <name>(6S)-NADPHX</name>
        <dbReference type="ChEBI" id="CHEBI:64076"/>
    </ligand>
</feature>